<dbReference type="InterPro" id="IPR057731">
    <property type="entry name" value="STIL_N"/>
</dbReference>
<dbReference type="InterPro" id="IPR057655">
    <property type="entry name" value="STIL_CC"/>
</dbReference>
<feature type="region of interest" description="Disordered" evidence="1">
    <location>
        <begin position="376"/>
        <end position="404"/>
    </location>
</feature>
<dbReference type="InParanoid" id="A0A4W3K5W0"/>
<evidence type="ECO:0000259" key="3">
    <source>
        <dbReference type="Pfam" id="PF25775"/>
    </source>
</evidence>
<feature type="domain" description="STIL N-terminal" evidence="2">
    <location>
        <begin position="24"/>
        <end position="365"/>
    </location>
</feature>
<dbReference type="GO" id="GO:0031023">
    <property type="term" value="P:microtubule organizing center organization"/>
    <property type="evidence" value="ECO:0007669"/>
    <property type="project" value="TreeGrafter"/>
</dbReference>
<reference evidence="4" key="5">
    <citation type="submission" date="2025-09" db="UniProtKB">
        <authorList>
            <consortium name="Ensembl"/>
        </authorList>
    </citation>
    <scope>IDENTIFICATION</scope>
</reference>
<dbReference type="STRING" id="7868.ENSCMIP00000047256"/>
<dbReference type="Pfam" id="PF26399">
    <property type="entry name" value="PRM_STIL"/>
    <property type="match status" value="1"/>
</dbReference>
<feature type="compositionally biased region" description="Polar residues" evidence="1">
    <location>
        <begin position="503"/>
        <end position="516"/>
    </location>
</feature>
<dbReference type="OMA" id="CKCGYLT"/>
<dbReference type="GO" id="GO:0007224">
    <property type="term" value="P:smoothened signaling pathway"/>
    <property type="evidence" value="ECO:0007669"/>
    <property type="project" value="TreeGrafter"/>
</dbReference>
<feature type="domain" description="STIL coiled coil region" evidence="3">
    <location>
        <begin position="722"/>
        <end position="741"/>
    </location>
</feature>
<reference evidence="4" key="4">
    <citation type="submission" date="2025-08" db="UniProtKB">
        <authorList>
            <consortium name="Ensembl"/>
        </authorList>
    </citation>
    <scope>IDENTIFICATION</scope>
</reference>
<feature type="compositionally biased region" description="Low complexity" evidence="1">
    <location>
        <begin position="517"/>
        <end position="527"/>
    </location>
</feature>
<dbReference type="Ensembl" id="ENSCMIT00000047925.1">
    <property type="protein sequence ID" value="ENSCMIP00000047256.1"/>
    <property type="gene ID" value="ENSCMIG00000019380.1"/>
</dbReference>
<sequence>AAMSSPTSEHGLIPLSFPKTKVALWNPAPLGDTISLHLAYYRNPKLLVVERTLRLAHRHAKQTERNQFFCFLLGSVVHDVDDEGVALMVDRLDPGREVPGRSEKIPTALLPGDFLIPCIIDARGTTFSDIIVHSAEDFNIAFQMLHCYCCSKETIDHSRLLTMRAHITCIESMDSLRLELHWAAVTVANIFDATPVNPVPIIPTALARNLTSPINIAQVQGTCKFGYLTMDQTRKLLLILESDPKAFTLPLVGIWLSGVIHIQSPQVWASCLRYMFSSSIQERVFSTEQKSFLLVLYSLTHKEPEFYECHPYGEHQKLDFQLLTSTEVINLYKNAESSGKQPIEFELSENQNSESDFFKEVASKIVGNCLQLELPSNKISGGDQDSGVGEEDLSPRPMPSPHPVGQQFPRICPSVPELSIVFDGSFIEPKNSTTKPHQNKAPIMPPKKNATCGNFNLMKPYSENRQPGLASHGAAPFQKQTCPPSKQSIPSAKSNREMPPPQHTNFQKSRQFVRKTSSSSCSSSSSSTPLRAFPSRGRQSLPNTRQPPSPIKSNRPSLQHTPTFLPHSPVRTSEIPMMGPPPHFPIQYPTHYCNCCQHHGPYCVPSMNANWQGNGLTYGSTGVHSPICHDCNPVVCHQNLGLSPISHYNAVYGNTSPMNQSFQSQVNGSPPKNTNIKSLGNPHASQQNPCKSCTGPSACVPFSGVRMGPDQEANGAMGLPVDAYKMLVEQDRQLKLLQAQVNYYFNIKYLCRKMEIIYSYYTFGLTELLNYLLFSSAREDAENEYNDQVSFQSPVLGESASICLQRCRSDIGNKEVLKNGCFFFLKGQVNQILQSSPSENQGMDDEVVESEISEVMQTSRSRNKRSKTHTYLKDENDVLSATMKQLKKMGVQIDLETSNSTKKIKNKVENASTLACIHPAAVIPRLNYMSFANVNTSGFGTGAVDLSMEANAIALKYLNDSQLSQIAQSRNDTNDQSHNLLQLNPDKSLVGLSLISPNNMSFATRKYMMRYGLIECDNSSEEEEDSLEAIDQHESVAFRKEKIEKVSEGKKSINKHRSPGSFSEMDRNVLRNISNGIASSKSVNIVEPPIQQESQPYLKSVKPKMKMHVGETYYTQHPEKENGIETLLTSNKIKPISPETPKHSESNSMVGNILDVSRLRQLPKLF</sequence>
<reference evidence="5" key="2">
    <citation type="journal article" date="2007" name="PLoS Biol.">
        <title>Survey sequencing and comparative analysis of the elephant shark (Callorhinchus milii) genome.</title>
        <authorList>
            <person name="Venkatesh B."/>
            <person name="Kirkness E.F."/>
            <person name="Loh Y.H."/>
            <person name="Halpern A.L."/>
            <person name="Lee A.P."/>
            <person name="Johnson J."/>
            <person name="Dandona N."/>
            <person name="Viswanathan L.D."/>
            <person name="Tay A."/>
            <person name="Venter J.C."/>
            <person name="Strausberg R.L."/>
            <person name="Brenner S."/>
        </authorList>
    </citation>
    <scope>NUCLEOTIDE SEQUENCE [LARGE SCALE GENOMIC DNA]</scope>
</reference>
<dbReference type="InterPro" id="IPR026123">
    <property type="entry name" value="STIL"/>
</dbReference>
<dbReference type="PANTHER" id="PTHR15128:SF0">
    <property type="entry name" value="SCL-INTERRUPTING LOCUS PROTEIN"/>
    <property type="match status" value="1"/>
</dbReference>
<reference evidence="5" key="3">
    <citation type="journal article" date="2014" name="Nature">
        <title>Elephant shark genome provides unique insights into gnathostome evolution.</title>
        <authorList>
            <consortium name="International Elephant Shark Genome Sequencing Consortium"/>
            <person name="Venkatesh B."/>
            <person name="Lee A.P."/>
            <person name="Ravi V."/>
            <person name="Maurya A.K."/>
            <person name="Lian M.M."/>
            <person name="Swann J.B."/>
            <person name="Ohta Y."/>
            <person name="Flajnik M.F."/>
            <person name="Sutoh Y."/>
            <person name="Kasahara M."/>
            <person name="Hoon S."/>
            <person name="Gangu V."/>
            <person name="Roy S.W."/>
            <person name="Irimia M."/>
            <person name="Korzh V."/>
            <person name="Kondrychyn I."/>
            <person name="Lim Z.W."/>
            <person name="Tay B.H."/>
            <person name="Tohari S."/>
            <person name="Kong K.W."/>
            <person name="Ho S."/>
            <person name="Lorente-Galdos B."/>
            <person name="Quilez J."/>
            <person name="Marques-Bonet T."/>
            <person name="Raney B.J."/>
            <person name="Ingham P.W."/>
            <person name="Tay A."/>
            <person name="Hillier L.W."/>
            <person name="Minx P."/>
            <person name="Boehm T."/>
            <person name="Wilson R.K."/>
            <person name="Brenner S."/>
            <person name="Warren W.C."/>
        </authorList>
    </citation>
    <scope>NUCLEOTIDE SEQUENCE [LARGE SCALE GENOMIC DNA]</scope>
</reference>
<dbReference type="Pfam" id="PF15253">
    <property type="entry name" value="STIL_N"/>
    <property type="match status" value="1"/>
</dbReference>
<dbReference type="InterPro" id="IPR058559">
    <property type="entry name" value="PRM_STIL"/>
</dbReference>
<protein>
    <submittedName>
        <fullName evidence="4">STIL centriolar assembly protein</fullName>
    </submittedName>
</protein>
<dbReference type="GeneTree" id="ENSGT00390000007310"/>
<organism evidence="4 5">
    <name type="scientific">Callorhinchus milii</name>
    <name type="common">Ghost shark</name>
    <dbReference type="NCBI Taxonomy" id="7868"/>
    <lineage>
        <taxon>Eukaryota</taxon>
        <taxon>Metazoa</taxon>
        <taxon>Chordata</taxon>
        <taxon>Craniata</taxon>
        <taxon>Vertebrata</taxon>
        <taxon>Chondrichthyes</taxon>
        <taxon>Holocephali</taxon>
        <taxon>Chimaeriformes</taxon>
        <taxon>Callorhinchidae</taxon>
        <taxon>Callorhinchus</taxon>
    </lineage>
</organism>
<dbReference type="GO" id="GO:0005815">
    <property type="term" value="C:microtubule organizing center"/>
    <property type="evidence" value="ECO:0007669"/>
    <property type="project" value="TreeGrafter"/>
</dbReference>
<dbReference type="Proteomes" id="UP000314986">
    <property type="component" value="Unassembled WGS sequence"/>
</dbReference>
<feature type="compositionally biased region" description="Polar residues" evidence="1">
    <location>
        <begin position="551"/>
        <end position="562"/>
    </location>
</feature>
<accession>A0A4W3K5W0</accession>
<reference evidence="5" key="1">
    <citation type="journal article" date="2006" name="Science">
        <title>Ancient noncoding elements conserved in the human genome.</title>
        <authorList>
            <person name="Venkatesh B."/>
            <person name="Kirkness E.F."/>
            <person name="Loh Y.H."/>
            <person name="Halpern A.L."/>
            <person name="Lee A.P."/>
            <person name="Johnson J."/>
            <person name="Dandona N."/>
            <person name="Viswanathan L.D."/>
            <person name="Tay A."/>
            <person name="Venter J.C."/>
            <person name="Strausberg R.L."/>
            <person name="Brenner S."/>
        </authorList>
    </citation>
    <scope>NUCLEOTIDE SEQUENCE [LARGE SCALE GENOMIC DNA]</scope>
</reference>
<dbReference type="PANTHER" id="PTHR15128">
    <property type="entry name" value="TAL1 SCL INTERRUPTING LOCUS"/>
    <property type="match status" value="1"/>
</dbReference>
<keyword evidence="5" id="KW-1185">Reference proteome</keyword>
<feature type="compositionally biased region" description="Polar residues" evidence="1">
    <location>
        <begin position="478"/>
        <end position="493"/>
    </location>
</feature>
<evidence type="ECO:0000256" key="1">
    <source>
        <dbReference type="SAM" id="MobiDB-lite"/>
    </source>
</evidence>
<feature type="region of interest" description="Disordered" evidence="1">
    <location>
        <begin position="429"/>
        <end position="572"/>
    </location>
</feature>
<dbReference type="Pfam" id="PF25775">
    <property type="entry name" value="CC_STIL"/>
    <property type="match status" value="1"/>
</dbReference>
<evidence type="ECO:0000313" key="4">
    <source>
        <dbReference type="Ensembl" id="ENSCMIP00000047256.1"/>
    </source>
</evidence>
<name>A0A4W3K5W0_CALMI</name>
<dbReference type="AlphaFoldDB" id="A0A4W3K5W0"/>
<dbReference type="GO" id="GO:0071539">
    <property type="term" value="P:protein localization to centrosome"/>
    <property type="evidence" value="ECO:0007669"/>
    <property type="project" value="TreeGrafter"/>
</dbReference>
<proteinExistence type="predicted"/>
<evidence type="ECO:0000259" key="2">
    <source>
        <dbReference type="Pfam" id="PF15253"/>
    </source>
</evidence>
<evidence type="ECO:0000313" key="5">
    <source>
        <dbReference type="Proteomes" id="UP000314986"/>
    </source>
</evidence>
<dbReference type="GO" id="GO:0007052">
    <property type="term" value="P:mitotic spindle organization"/>
    <property type="evidence" value="ECO:0007669"/>
    <property type="project" value="TreeGrafter"/>
</dbReference>